<feature type="domain" description="Peptidase S1" evidence="3">
    <location>
        <begin position="44"/>
        <end position="243"/>
    </location>
</feature>
<evidence type="ECO:0000313" key="5">
    <source>
        <dbReference type="Proteomes" id="UP000677054"/>
    </source>
</evidence>
<dbReference type="SMART" id="SM00020">
    <property type="entry name" value="Tryp_SPc"/>
    <property type="match status" value="1"/>
</dbReference>
<gene>
    <name evidence="4" type="ORF">DSTB1V02_LOCUS8132</name>
</gene>
<dbReference type="InterPro" id="IPR001254">
    <property type="entry name" value="Trypsin_dom"/>
</dbReference>
<evidence type="ECO:0000256" key="2">
    <source>
        <dbReference type="ARBA" id="ARBA00024195"/>
    </source>
</evidence>
<dbReference type="Gene3D" id="2.40.10.10">
    <property type="entry name" value="Trypsin-like serine proteases"/>
    <property type="match status" value="1"/>
</dbReference>
<sequence length="243" mass="25497">MVTTATCGQSSAVSTRRTSLYGVWNGFLGFLMGNLDLGRQDDLIFNGSPATITEAPFMAYIDASFADGSSAACSASVVGEQWILTAAHCVVDKNNVSATRATAYVGNAQKKIGESHAADKIIPNAAFDKNNFLNGHDIALLHLGTPLTFTPSIQPICFPTTDAVLGKVISACDQKIYGWGNVDSAGTTRTDFLQKLDVTVSADVSSCTSLTDETIICVRGDVANSGACYGVPKDSDPPPQNMA</sequence>
<dbReference type="SUPFAM" id="SSF50494">
    <property type="entry name" value="Trypsin-like serine proteases"/>
    <property type="match status" value="1"/>
</dbReference>
<dbReference type="OrthoDB" id="7863416at2759"/>
<dbReference type="AlphaFoldDB" id="A0A7R8XII6"/>
<accession>A0A7R8XII6</accession>
<dbReference type="EMBL" id="CAJPEV010001791">
    <property type="protein sequence ID" value="CAG0894353.1"/>
    <property type="molecule type" value="Genomic_DNA"/>
</dbReference>
<dbReference type="PANTHER" id="PTHR24256">
    <property type="entry name" value="TRYPTASE-RELATED"/>
    <property type="match status" value="1"/>
</dbReference>
<evidence type="ECO:0000313" key="4">
    <source>
        <dbReference type="EMBL" id="CAD7248314.1"/>
    </source>
</evidence>
<dbReference type="GO" id="GO:0006508">
    <property type="term" value="P:proteolysis"/>
    <property type="evidence" value="ECO:0007669"/>
    <property type="project" value="InterPro"/>
</dbReference>
<dbReference type="GO" id="GO:0004252">
    <property type="term" value="F:serine-type endopeptidase activity"/>
    <property type="evidence" value="ECO:0007669"/>
    <property type="project" value="InterPro"/>
</dbReference>
<name>A0A7R8XII6_9CRUS</name>
<proteinExistence type="inferred from homology"/>
<dbReference type="InterPro" id="IPR009003">
    <property type="entry name" value="Peptidase_S1_PA"/>
</dbReference>
<dbReference type="EMBL" id="LR901308">
    <property type="protein sequence ID" value="CAD7248314.1"/>
    <property type="molecule type" value="Genomic_DNA"/>
</dbReference>
<dbReference type="FunFam" id="2.40.10.10:FF:000068">
    <property type="entry name" value="transmembrane protease serine 2"/>
    <property type="match status" value="1"/>
</dbReference>
<evidence type="ECO:0000259" key="3">
    <source>
        <dbReference type="PROSITE" id="PS50240"/>
    </source>
</evidence>
<dbReference type="PROSITE" id="PS00134">
    <property type="entry name" value="TRYPSIN_HIS"/>
    <property type="match status" value="1"/>
</dbReference>
<protein>
    <recommendedName>
        <fullName evidence="3">Peptidase S1 domain-containing protein</fullName>
    </recommendedName>
</protein>
<dbReference type="InterPro" id="IPR043504">
    <property type="entry name" value="Peptidase_S1_PA_chymotrypsin"/>
</dbReference>
<keyword evidence="5" id="KW-1185">Reference proteome</keyword>
<dbReference type="Proteomes" id="UP000677054">
    <property type="component" value="Unassembled WGS sequence"/>
</dbReference>
<reference evidence="4" key="1">
    <citation type="submission" date="2020-11" db="EMBL/GenBank/DDBJ databases">
        <authorList>
            <person name="Tran Van P."/>
        </authorList>
    </citation>
    <scope>NUCLEOTIDE SEQUENCE</scope>
</reference>
<comment type="similarity">
    <text evidence="2">Belongs to the peptidase S1 family. CLIP subfamily.</text>
</comment>
<dbReference type="Pfam" id="PF00089">
    <property type="entry name" value="Trypsin"/>
    <property type="match status" value="1"/>
</dbReference>
<organism evidence="4">
    <name type="scientific">Darwinula stevensoni</name>
    <dbReference type="NCBI Taxonomy" id="69355"/>
    <lineage>
        <taxon>Eukaryota</taxon>
        <taxon>Metazoa</taxon>
        <taxon>Ecdysozoa</taxon>
        <taxon>Arthropoda</taxon>
        <taxon>Crustacea</taxon>
        <taxon>Oligostraca</taxon>
        <taxon>Ostracoda</taxon>
        <taxon>Podocopa</taxon>
        <taxon>Podocopida</taxon>
        <taxon>Darwinulocopina</taxon>
        <taxon>Darwinuloidea</taxon>
        <taxon>Darwinulidae</taxon>
        <taxon>Darwinula</taxon>
    </lineage>
</organism>
<dbReference type="PRINTS" id="PR00722">
    <property type="entry name" value="CHYMOTRYPSIN"/>
</dbReference>
<dbReference type="InterPro" id="IPR051487">
    <property type="entry name" value="Ser/Thr_Proteases_Immune/Dev"/>
</dbReference>
<dbReference type="InterPro" id="IPR001314">
    <property type="entry name" value="Peptidase_S1A"/>
</dbReference>
<dbReference type="PROSITE" id="PS50240">
    <property type="entry name" value="TRYPSIN_DOM"/>
    <property type="match status" value="1"/>
</dbReference>
<keyword evidence="1" id="KW-1015">Disulfide bond</keyword>
<dbReference type="InterPro" id="IPR018114">
    <property type="entry name" value="TRYPSIN_HIS"/>
</dbReference>
<evidence type="ECO:0000256" key="1">
    <source>
        <dbReference type="ARBA" id="ARBA00023157"/>
    </source>
</evidence>